<dbReference type="GO" id="GO:0030288">
    <property type="term" value="C:outer membrane-bounded periplasmic space"/>
    <property type="evidence" value="ECO:0007669"/>
    <property type="project" value="InterPro"/>
</dbReference>
<dbReference type="CDD" id="cd13672">
    <property type="entry name" value="PBP2_TRAP_Siap"/>
    <property type="match status" value="1"/>
</dbReference>
<gene>
    <name evidence="6" type="ORF">EXM22_01485</name>
</gene>
<evidence type="ECO:0000256" key="4">
    <source>
        <dbReference type="ARBA" id="ARBA00022729"/>
    </source>
</evidence>
<evidence type="ECO:0000313" key="7">
    <source>
        <dbReference type="Proteomes" id="UP000324209"/>
    </source>
</evidence>
<dbReference type="InterPro" id="IPR018389">
    <property type="entry name" value="DctP_fam"/>
</dbReference>
<proteinExistence type="inferred from homology"/>
<dbReference type="OrthoDB" id="89872at2"/>
<dbReference type="NCBIfam" id="TIGR00787">
    <property type="entry name" value="dctP"/>
    <property type="match status" value="1"/>
</dbReference>
<dbReference type="PANTHER" id="PTHR33376">
    <property type="match status" value="1"/>
</dbReference>
<evidence type="ECO:0000313" key="6">
    <source>
        <dbReference type="EMBL" id="QEN06726.1"/>
    </source>
</evidence>
<dbReference type="AlphaFoldDB" id="A0A5C1QJP0"/>
<feature type="signal peptide" evidence="5">
    <location>
        <begin position="1"/>
        <end position="21"/>
    </location>
</feature>
<dbReference type="KEGG" id="ock:EXM22_01485"/>
<feature type="chain" id="PRO_5023121003" evidence="5">
    <location>
        <begin position="22"/>
        <end position="339"/>
    </location>
</feature>
<comment type="similarity">
    <text evidence="2">Belongs to the bacterial solute-binding protein 7 family.</text>
</comment>
<reference evidence="6 7" key="1">
    <citation type="submission" date="2019-02" db="EMBL/GenBank/DDBJ databases">
        <title>Complete Genome Sequence and Methylome Analysis of free living Spirochaetas.</title>
        <authorList>
            <person name="Fomenkov A."/>
            <person name="Dubinina G."/>
            <person name="Leshcheva N."/>
            <person name="Mikheeva N."/>
            <person name="Grabovich M."/>
            <person name="Vincze T."/>
            <person name="Roberts R.J."/>
        </authorList>
    </citation>
    <scope>NUCLEOTIDE SEQUENCE [LARGE SCALE GENOMIC DNA]</scope>
    <source>
        <strain evidence="6 7">K2</strain>
    </source>
</reference>
<dbReference type="EMBL" id="CP036150">
    <property type="protein sequence ID" value="QEN06726.1"/>
    <property type="molecule type" value="Genomic_DNA"/>
</dbReference>
<evidence type="ECO:0000256" key="1">
    <source>
        <dbReference type="ARBA" id="ARBA00004196"/>
    </source>
</evidence>
<dbReference type="Gene3D" id="3.40.190.170">
    <property type="entry name" value="Bacterial extracellular solute-binding protein, family 7"/>
    <property type="match status" value="1"/>
</dbReference>
<dbReference type="Proteomes" id="UP000324209">
    <property type="component" value="Chromosome"/>
</dbReference>
<dbReference type="Pfam" id="PF03480">
    <property type="entry name" value="DctP"/>
    <property type="match status" value="1"/>
</dbReference>
<evidence type="ECO:0000256" key="2">
    <source>
        <dbReference type="ARBA" id="ARBA00009023"/>
    </source>
</evidence>
<evidence type="ECO:0000256" key="3">
    <source>
        <dbReference type="ARBA" id="ARBA00022448"/>
    </source>
</evidence>
<dbReference type="InterPro" id="IPR004682">
    <property type="entry name" value="TRAP_DctP"/>
</dbReference>
<organism evidence="6 7">
    <name type="scientific">Oceanispirochaeta crateris</name>
    <dbReference type="NCBI Taxonomy" id="2518645"/>
    <lineage>
        <taxon>Bacteria</taxon>
        <taxon>Pseudomonadati</taxon>
        <taxon>Spirochaetota</taxon>
        <taxon>Spirochaetia</taxon>
        <taxon>Spirochaetales</taxon>
        <taxon>Spirochaetaceae</taxon>
        <taxon>Oceanispirochaeta</taxon>
    </lineage>
</organism>
<dbReference type="GO" id="GO:0055085">
    <property type="term" value="P:transmembrane transport"/>
    <property type="evidence" value="ECO:0007669"/>
    <property type="project" value="InterPro"/>
</dbReference>
<keyword evidence="4 5" id="KW-0732">Signal</keyword>
<evidence type="ECO:0000256" key="5">
    <source>
        <dbReference type="SAM" id="SignalP"/>
    </source>
</evidence>
<dbReference type="InterPro" id="IPR038404">
    <property type="entry name" value="TRAP_DctP_sf"/>
</dbReference>
<name>A0A5C1QJP0_9SPIO</name>
<accession>A0A5C1QJP0</accession>
<comment type="subcellular location">
    <subcellularLocation>
        <location evidence="1">Cell envelope</location>
    </subcellularLocation>
</comment>
<keyword evidence="7" id="KW-1185">Reference proteome</keyword>
<keyword evidence="3" id="KW-0813">Transport</keyword>
<protein>
    <submittedName>
        <fullName evidence="6">DctP family TRAP transporter solute-binding subunit</fullName>
    </submittedName>
</protein>
<sequence>MTKRLISILMFFVALSGMAFANGQSEGTGSEDKVVTIKVNTISVPNDAHTNALYKFEEVLEELTEGKVQVEVFHSASLFSSEEEFASLLQGNLDMAYVSANTLADYIPSFSMLTSGYIFKDYDHMRKVYDGEIGDKILSSVQDELGIVPIDVFYLGARQINLRDIGRVVKTPADLKGVKLRMPNSAAWLFLGKAMGASATPLSFSELYLALKTGTVDGQDNPLPTVKNAKFYEVTKSISLTNHVIDTVWPTISEKKWKELTPYHDEVISAIEEAKQLCDSQNIEAEKSLVEFFRSEGLTVVEADKEAFSSHVQGVYLNDKKMTSTWDLDLYEQIQNIGK</sequence>
<dbReference type="NCBIfam" id="NF037995">
    <property type="entry name" value="TRAP_S1"/>
    <property type="match status" value="1"/>
</dbReference>
<dbReference type="PANTHER" id="PTHR33376:SF4">
    <property type="entry name" value="SIALIC ACID-BINDING PERIPLASMIC PROTEIN SIAP"/>
    <property type="match status" value="1"/>
</dbReference>